<protein>
    <recommendedName>
        <fullName evidence="4">Membrane bound FAD containing D-sorbitol dehydrogenase</fullName>
    </recommendedName>
</protein>
<dbReference type="InterPro" id="IPR006311">
    <property type="entry name" value="TAT_signal"/>
</dbReference>
<dbReference type="Proteomes" id="UP001267710">
    <property type="component" value="Unassembled WGS sequence"/>
</dbReference>
<reference evidence="2 3" key="1">
    <citation type="submission" date="2023-08" db="EMBL/GenBank/DDBJ databases">
        <title>Functional and genomic diversity of the sorghum phyllosphere microbiome.</title>
        <authorList>
            <person name="Shade A."/>
        </authorList>
    </citation>
    <scope>NUCLEOTIDE SEQUENCE [LARGE SCALE GENOMIC DNA]</scope>
    <source>
        <strain evidence="2 3">SORGH_AS_0335</strain>
    </source>
</reference>
<evidence type="ECO:0000313" key="3">
    <source>
        <dbReference type="Proteomes" id="UP001267710"/>
    </source>
</evidence>
<dbReference type="NCBIfam" id="TIGR01409">
    <property type="entry name" value="TAT_signal_seq"/>
    <property type="match status" value="1"/>
</dbReference>
<gene>
    <name evidence="2" type="ORF">QE399_001492</name>
</gene>
<dbReference type="Pfam" id="PF12318">
    <property type="entry name" value="FAD-SLDH"/>
    <property type="match status" value="1"/>
</dbReference>
<evidence type="ECO:0008006" key="4">
    <source>
        <dbReference type="Google" id="ProtNLM"/>
    </source>
</evidence>
<dbReference type="PROSITE" id="PS51318">
    <property type="entry name" value="TAT"/>
    <property type="match status" value="1"/>
</dbReference>
<dbReference type="InterPro" id="IPR024651">
    <property type="entry name" value="FAD-SLDH_ssu"/>
</dbReference>
<proteinExistence type="predicted"/>
<dbReference type="RefSeq" id="WP_309827621.1">
    <property type="nucleotide sequence ID" value="NZ_JAVIZX010000001.1"/>
</dbReference>
<dbReference type="InterPro" id="IPR019546">
    <property type="entry name" value="TAT_signal_bac_arc"/>
</dbReference>
<organism evidence="2 3">
    <name type="scientific">Paracidovorax wautersii</name>
    <dbReference type="NCBI Taxonomy" id="1177982"/>
    <lineage>
        <taxon>Bacteria</taxon>
        <taxon>Pseudomonadati</taxon>
        <taxon>Pseudomonadota</taxon>
        <taxon>Betaproteobacteria</taxon>
        <taxon>Burkholderiales</taxon>
        <taxon>Comamonadaceae</taxon>
        <taxon>Paracidovorax</taxon>
    </lineage>
</organism>
<comment type="caution">
    <text evidence="2">The sequence shown here is derived from an EMBL/GenBank/DDBJ whole genome shotgun (WGS) entry which is preliminary data.</text>
</comment>
<evidence type="ECO:0000313" key="2">
    <source>
        <dbReference type="EMBL" id="MDR6213803.1"/>
    </source>
</evidence>
<dbReference type="EMBL" id="JAVIZX010000001">
    <property type="protein sequence ID" value="MDR6213803.1"/>
    <property type="molecule type" value="Genomic_DNA"/>
</dbReference>
<keyword evidence="3" id="KW-1185">Reference proteome</keyword>
<feature type="region of interest" description="Disordered" evidence="1">
    <location>
        <begin position="177"/>
        <end position="206"/>
    </location>
</feature>
<sequence>MTSNHPTHSLSALSSAVASTAATAGISRRTLIGGAAVAGVALAFGGPALLGTSNAFAAAAASQDFLRLSEFLTGGQPLTAALAARYQEALGRHDPQFAAAAARLQRHVADGRFTHVDELLAAPGLDPALRATATQIVSAWYLGIVGEDADAELISYANALMYRPTAGILDVPTYGSGPDSWGHKPPVSTVPNATGGDAQHPTKKSP</sequence>
<accession>A0ABU1IB48</accession>
<evidence type="ECO:0000256" key="1">
    <source>
        <dbReference type="SAM" id="MobiDB-lite"/>
    </source>
</evidence>
<name>A0ABU1IB48_9BURK</name>